<sequence length="215" mass="22855">MPATCPTCGTDNRDSAMFCRGCLAKLPAFAPTAPSLLESMRAESMGAASAGRRGGASLRLTGAQAMTVWLCFGVLLLVGVLALVVWASTSARVPHMRAPAGVPVAQAAVPPPRLHAEEREVLTAAHLPVPKPESTWEEKATAQPIIEEAATPAPGMKARPARAVPVSNAKPRKDRRLTPVAMSGARAACDRYNPYGEVLCTQGGYPYRTWRNSRR</sequence>
<accession>A0ABU8X6Y9</accession>
<protein>
    <submittedName>
        <fullName evidence="3">Zinc ribbon domain-containing protein</fullName>
    </submittedName>
</protein>
<name>A0ABU8X6Y9_9BURK</name>
<keyword evidence="2" id="KW-1133">Transmembrane helix</keyword>
<evidence type="ECO:0000256" key="1">
    <source>
        <dbReference type="SAM" id="MobiDB-lite"/>
    </source>
</evidence>
<feature type="region of interest" description="Disordered" evidence="1">
    <location>
        <begin position="153"/>
        <end position="172"/>
    </location>
</feature>
<feature type="transmembrane region" description="Helical" evidence="2">
    <location>
        <begin position="66"/>
        <end position="87"/>
    </location>
</feature>
<organism evidence="3 4">
    <name type="scientific">Variovorax robiniae</name>
    <dbReference type="NCBI Taxonomy" id="1836199"/>
    <lineage>
        <taxon>Bacteria</taxon>
        <taxon>Pseudomonadati</taxon>
        <taxon>Pseudomonadota</taxon>
        <taxon>Betaproteobacteria</taxon>
        <taxon>Burkholderiales</taxon>
        <taxon>Comamonadaceae</taxon>
        <taxon>Variovorax</taxon>
    </lineage>
</organism>
<evidence type="ECO:0000313" key="3">
    <source>
        <dbReference type="EMBL" id="MEJ8855558.1"/>
    </source>
</evidence>
<comment type="caution">
    <text evidence="3">The sequence shown here is derived from an EMBL/GenBank/DDBJ whole genome shotgun (WGS) entry which is preliminary data.</text>
</comment>
<dbReference type="RefSeq" id="WP_340335623.1">
    <property type="nucleotide sequence ID" value="NZ_JBBKZS010000004.1"/>
</dbReference>
<evidence type="ECO:0000256" key="2">
    <source>
        <dbReference type="SAM" id="Phobius"/>
    </source>
</evidence>
<proteinExistence type="predicted"/>
<dbReference type="EMBL" id="JBBKZS010000004">
    <property type="protein sequence ID" value="MEJ8855558.1"/>
    <property type="molecule type" value="Genomic_DNA"/>
</dbReference>
<reference evidence="3 4" key="1">
    <citation type="submission" date="2024-03" db="EMBL/GenBank/DDBJ databases">
        <title>Novel species of the genus Variovorax.</title>
        <authorList>
            <person name="Liu Q."/>
            <person name="Xin Y.-H."/>
        </authorList>
    </citation>
    <scope>NUCLEOTIDE SEQUENCE [LARGE SCALE GENOMIC DNA]</scope>
    <source>
        <strain evidence="3 4">KACC 18901</strain>
    </source>
</reference>
<keyword evidence="2" id="KW-0472">Membrane</keyword>
<evidence type="ECO:0000313" key="4">
    <source>
        <dbReference type="Proteomes" id="UP001367030"/>
    </source>
</evidence>
<keyword evidence="2" id="KW-0812">Transmembrane</keyword>
<keyword evidence="4" id="KW-1185">Reference proteome</keyword>
<gene>
    <name evidence="3" type="ORF">WKW79_13315</name>
</gene>
<dbReference type="Proteomes" id="UP001367030">
    <property type="component" value="Unassembled WGS sequence"/>
</dbReference>